<feature type="compositionally biased region" description="Gly residues" evidence="1">
    <location>
        <begin position="193"/>
        <end position="211"/>
    </location>
</feature>
<dbReference type="Proteomes" id="UP000002630">
    <property type="component" value="Linkage Group LG30"/>
</dbReference>
<evidence type="ECO:0000313" key="3">
    <source>
        <dbReference type="EMBL" id="CBJ31366.1"/>
    </source>
</evidence>
<organism evidence="3 4">
    <name type="scientific">Ectocarpus siliculosus</name>
    <name type="common">Brown alga</name>
    <name type="synonym">Conferva siliculosa</name>
    <dbReference type="NCBI Taxonomy" id="2880"/>
    <lineage>
        <taxon>Eukaryota</taxon>
        <taxon>Sar</taxon>
        <taxon>Stramenopiles</taxon>
        <taxon>Ochrophyta</taxon>
        <taxon>PX clade</taxon>
        <taxon>Phaeophyceae</taxon>
        <taxon>Ectocarpales</taxon>
        <taxon>Ectocarpaceae</taxon>
        <taxon>Ectocarpus</taxon>
    </lineage>
</organism>
<keyword evidence="2" id="KW-0732">Signal</keyword>
<gene>
    <name evidence="3" type="ORF">Esi_0248_0001</name>
</gene>
<feature type="compositionally biased region" description="Polar residues" evidence="1">
    <location>
        <begin position="492"/>
        <end position="503"/>
    </location>
</feature>
<protein>
    <submittedName>
        <fullName evidence="3">Uncharacterized protein</fullName>
    </submittedName>
</protein>
<sequence length="533" mass="57309">MFTFYVASLLKTCPLAAAVLVHTPNCIIQDRQNLTSSLENVRACCCFCTWCHTLCNLDSFRIGPAGVSSGVSLRSLPPARLEDLTKICQHYEEKCSGVYASDSAAARYLFQLSREVQQVAAALEQDRSSQTLGNLQAEQLLEEWNESFGPDAPLLRDAASLGVPLSAGVVGSETGDGGAGETKGDNDASSDGNTGGGGAGGDAEGLRGGVSPGKVAEALRQLAKRAEDAERGSDEATKDRASSVAGLRGALDAHVAVSAESSAADRHMHQQERAALVDQQEKFVRDLREQHDQTIQQILMEKDVENSKCTESFKKQLNEVQLELLNNRQHMINTEAQWRKRLEEQEQRESGEMMRMREAFQDELASVKSDLSTAHAAMGGLGAMGMADGRRGGAVGTVTGGGGGGAGMPPGLDGVDSSDSADHKVRSLSLLVEEAKKESRWLRERNQELERVVEALRKTIMRQAELSSQRQDQQGTGPGQRPPSHAFRGGRQQFQEHPSSFGTTAGFPAGRRPGESRLGGRRLPRRRVSAAGA</sequence>
<dbReference type="eggNOG" id="ENOG502SGA8">
    <property type="taxonomic scope" value="Eukaryota"/>
</dbReference>
<feature type="compositionally biased region" description="Basic residues" evidence="1">
    <location>
        <begin position="519"/>
        <end position="533"/>
    </location>
</feature>
<feature type="signal peptide" evidence="2">
    <location>
        <begin position="1"/>
        <end position="18"/>
    </location>
</feature>
<dbReference type="EMBL" id="FN649755">
    <property type="protein sequence ID" value="CBJ31366.1"/>
    <property type="molecule type" value="Genomic_DNA"/>
</dbReference>
<proteinExistence type="predicted"/>
<dbReference type="AlphaFoldDB" id="D7FTA0"/>
<evidence type="ECO:0000313" key="4">
    <source>
        <dbReference type="Proteomes" id="UP000002630"/>
    </source>
</evidence>
<evidence type="ECO:0000256" key="2">
    <source>
        <dbReference type="SAM" id="SignalP"/>
    </source>
</evidence>
<feature type="compositionally biased region" description="Polar residues" evidence="1">
    <location>
        <begin position="465"/>
        <end position="475"/>
    </location>
</feature>
<name>D7FTA0_ECTSI</name>
<reference evidence="3 4" key="1">
    <citation type="journal article" date="2010" name="Nature">
        <title>The Ectocarpus genome and the independent evolution of multicellularity in brown algae.</title>
        <authorList>
            <person name="Cock J.M."/>
            <person name="Sterck L."/>
            <person name="Rouze P."/>
            <person name="Scornet D."/>
            <person name="Allen A.E."/>
            <person name="Amoutzias G."/>
            <person name="Anthouard V."/>
            <person name="Artiguenave F."/>
            <person name="Aury J.M."/>
            <person name="Badger J.H."/>
            <person name="Beszteri B."/>
            <person name="Billiau K."/>
            <person name="Bonnet E."/>
            <person name="Bothwell J.H."/>
            <person name="Bowler C."/>
            <person name="Boyen C."/>
            <person name="Brownlee C."/>
            <person name="Carrano C.J."/>
            <person name="Charrier B."/>
            <person name="Cho G.Y."/>
            <person name="Coelho S.M."/>
            <person name="Collen J."/>
            <person name="Corre E."/>
            <person name="Da Silva C."/>
            <person name="Delage L."/>
            <person name="Delaroque N."/>
            <person name="Dittami S.M."/>
            <person name="Doulbeau S."/>
            <person name="Elias M."/>
            <person name="Farnham G."/>
            <person name="Gachon C.M."/>
            <person name="Gschloessl B."/>
            <person name="Heesch S."/>
            <person name="Jabbari K."/>
            <person name="Jubin C."/>
            <person name="Kawai H."/>
            <person name="Kimura K."/>
            <person name="Kloareg B."/>
            <person name="Kupper F.C."/>
            <person name="Lang D."/>
            <person name="Le Bail A."/>
            <person name="Leblanc C."/>
            <person name="Lerouge P."/>
            <person name="Lohr M."/>
            <person name="Lopez P.J."/>
            <person name="Martens C."/>
            <person name="Maumus F."/>
            <person name="Michel G."/>
            <person name="Miranda-Saavedra D."/>
            <person name="Morales J."/>
            <person name="Moreau H."/>
            <person name="Motomura T."/>
            <person name="Nagasato C."/>
            <person name="Napoli C.A."/>
            <person name="Nelson D.R."/>
            <person name="Nyvall-Collen P."/>
            <person name="Peters A.F."/>
            <person name="Pommier C."/>
            <person name="Potin P."/>
            <person name="Poulain J."/>
            <person name="Quesneville H."/>
            <person name="Read B."/>
            <person name="Rensing S.A."/>
            <person name="Ritter A."/>
            <person name="Rousvoal S."/>
            <person name="Samanta M."/>
            <person name="Samson G."/>
            <person name="Schroeder D.C."/>
            <person name="Segurens B."/>
            <person name="Strittmatter M."/>
            <person name="Tonon T."/>
            <person name="Tregear J.W."/>
            <person name="Valentin K."/>
            <person name="von Dassow P."/>
            <person name="Yamagishi T."/>
            <person name="Van de Peer Y."/>
            <person name="Wincker P."/>
        </authorList>
    </citation>
    <scope>NUCLEOTIDE SEQUENCE [LARGE SCALE GENOMIC DNA]</scope>
    <source>
        <strain evidence="4">Ec32 / CCAP1310/4</strain>
    </source>
</reference>
<feature type="chain" id="PRO_5003095469" evidence="2">
    <location>
        <begin position="19"/>
        <end position="533"/>
    </location>
</feature>
<dbReference type="InParanoid" id="D7FTA0"/>
<keyword evidence="4" id="KW-1185">Reference proteome</keyword>
<feature type="region of interest" description="Disordered" evidence="1">
    <location>
        <begin position="464"/>
        <end position="533"/>
    </location>
</feature>
<dbReference type="EMBL" id="FN648429">
    <property type="protein sequence ID" value="CBJ31366.1"/>
    <property type="molecule type" value="Genomic_DNA"/>
</dbReference>
<accession>D7FTA0</accession>
<dbReference type="OrthoDB" id="194911at2759"/>
<evidence type="ECO:0000256" key="1">
    <source>
        <dbReference type="SAM" id="MobiDB-lite"/>
    </source>
</evidence>
<feature type="compositionally biased region" description="Basic and acidic residues" evidence="1">
    <location>
        <begin position="224"/>
        <end position="241"/>
    </location>
</feature>
<feature type="region of interest" description="Disordered" evidence="1">
    <location>
        <begin position="167"/>
        <end position="245"/>
    </location>
</feature>